<gene>
    <name evidence="3" type="ORF">C0630_02455</name>
</gene>
<dbReference type="Pfam" id="PF13439">
    <property type="entry name" value="Glyco_transf_4"/>
    <property type="match status" value="1"/>
</dbReference>
<dbReference type="Gene3D" id="3.40.50.2000">
    <property type="entry name" value="Glycogen Phosphorylase B"/>
    <property type="match status" value="2"/>
</dbReference>
<accession>A0A2N6D049</accession>
<feature type="domain" description="Glycosyltransferase subfamily 4-like N-terminal" evidence="2">
    <location>
        <begin position="18"/>
        <end position="168"/>
    </location>
</feature>
<evidence type="ECO:0000259" key="2">
    <source>
        <dbReference type="Pfam" id="PF13439"/>
    </source>
</evidence>
<dbReference type="STRING" id="1111735.GCA_000428045_02828"/>
<dbReference type="GO" id="GO:0016757">
    <property type="term" value="F:glycosyltransferase activity"/>
    <property type="evidence" value="ECO:0007669"/>
    <property type="project" value="InterPro"/>
</dbReference>
<evidence type="ECO:0000259" key="1">
    <source>
        <dbReference type="Pfam" id="PF00534"/>
    </source>
</evidence>
<comment type="caution">
    <text evidence="3">The sequence shown here is derived from an EMBL/GenBank/DDBJ whole genome shotgun (WGS) entry which is preliminary data.</text>
</comment>
<proteinExistence type="predicted"/>
<dbReference type="Proteomes" id="UP000235015">
    <property type="component" value="Unassembled WGS sequence"/>
</dbReference>
<dbReference type="Pfam" id="PF00534">
    <property type="entry name" value="Glycos_transf_1"/>
    <property type="match status" value="1"/>
</dbReference>
<dbReference type="PANTHER" id="PTHR45947:SF3">
    <property type="entry name" value="SULFOQUINOVOSYL TRANSFERASE SQD2"/>
    <property type="match status" value="1"/>
</dbReference>
<evidence type="ECO:0000313" key="3">
    <source>
        <dbReference type="EMBL" id="PLX63044.1"/>
    </source>
</evidence>
<dbReference type="InterPro" id="IPR001296">
    <property type="entry name" value="Glyco_trans_1"/>
</dbReference>
<name>A0A2N6D049_9GAMM</name>
<dbReference type="RefSeq" id="WP_273437618.1">
    <property type="nucleotide sequence ID" value="NZ_PKUN01000002.1"/>
</dbReference>
<evidence type="ECO:0000313" key="4">
    <source>
        <dbReference type="Proteomes" id="UP000235015"/>
    </source>
</evidence>
<dbReference type="PANTHER" id="PTHR45947">
    <property type="entry name" value="SULFOQUINOVOSYL TRANSFERASE SQD2"/>
    <property type="match status" value="1"/>
</dbReference>
<feature type="domain" description="Glycosyl transferase family 1" evidence="1">
    <location>
        <begin position="180"/>
        <end position="337"/>
    </location>
</feature>
<dbReference type="EMBL" id="PKUN01000002">
    <property type="protein sequence ID" value="PLX63044.1"/>
    <property type="molecule type" value="Genomic_DNA"/>
</dbReference>
<protein>
    <submittedName>
        <fullName evidence="3">Glycosyl transferase family 1</fullName>
    </submittedName>
</protein>
<dbReference type="InterPro" id="IPR028098">
    <property type="entry name" value="Glyco_trans_4-like_N"/>
</dbReference>
<keyword evidence="3" id="KW-0808">Transferase</keyword>
<dbReference type="AlphaFoldDB" id="A0A2N6D049"/>
<organism evidence="3 4">
    <name type="scientific">Sedimenticola selenatireducens</name>
    <dbReference type="NCBI Taxonomy" id="191960"/>
    <lineage>
        <taxon>Bacteria</taxon>
        <taxon>Pseudomonadati</taxon>
        <taxon>Pseudomonadota</taxon>
        <taxon>Gammaproteobacteria</taxon>
        <taxon>Chromatiales</taxon>
        <taxon>Sedimenticolaceae</taxon>
        <taxon>Sedimenticola</taxon>
    </lineage>
</organism>
<dbReference type="InterPro" id="IPR050194">
    <property type="entry name" value="Glycosyltransferase_grp1"/>
</dbReference>
<reference evidence="3 4" key="1">
    <citation type="submission" date="2017-11" db="EMBL/GenBank/DDBJ databases">
        <title>Genome-resolved metagenomics identifies genetic mobility, metabolic interactions, and unexpected diversity in perchlorate-reducing communities.</title>
        <authorList>
            <person name="Barnum T.P."/>
            <person name="Figueroa I.A."/>
            <person name="Carlstrom C.I."/>
            <person name="Lucas L.N."/>
            <person name="Engelbrektson A.L."/>
            <person name="Coates J.D."/>
        </authorList>
    </citation>
    <scope>NUCLEOTIDE SEQUENCE [LARGE SCALE GENOMIC DNA]</scope>
    <source>
        <strain evidence="3">BM301</strain>
    </source>
</reference>
<sequence>MSGRIEQIALAGPLPPPFGGMANQTRQLAELLRASGIGVRLIRSNSPYRPAWAGRIRGLRALFRLFPYLTAAWRGLGKVQLVHLMANSGWSWHLFAAPIIWLAQIRNVPVIVNYRGGEAEAFLKKQIHWLRPTLRRVDQLVVPSGFLKEVFARFGIDAEVVPNIIDLDHFSGGKKERPVSDAPHLVVCRNLELIYDVETAIRAFSLVHRHSPAAKLTIAGEGPERAALEQLADSLQIKSSVTFSGRLDRDEMVTLYRSADLMLNSSQVDNMPNALLESMSAGVPVVTTDAGGIPHMVRDGISALVRPVGDYEGMAQAAIELLSDHDRYRQLVHNAREEVSRYRWESVKPQWLALYTRTIDGRLATESRKQAE</sequence>
<dbReference type="CDD" id="cd03801">
    <property type="entry name" value="GT4_PimA-like"/>
    <property type="match status" value="1"/>
</dbReference>
<dbReference type="SUPFAM" id="SSF53756">
    <property type="entry name" value="UDP-Glycosyltransferase/glycogen phosphorylase"/>
    <property type="match status" value="1"/>
</dbReference>